<dbReference type="InterPro" id="IPR011712">
    <property type="entry name" value="Sig_transdc_His_kin_sub3_dim/P"/>
</dbReference>
<keyword evidence="1" id="KW-0808">Transferase</keyword>
<dbReference type="EMBL" id="BAAAHE010000038">
    <property type="protein sequence ID" value="GAA0630617.1"/>
    <property type="molecule type" value="Genomic_DNA"/>
</dbReference>
<comment type="caution">
    <text evidence="6">The sequence shown here is derived from an EMBL/GenBank/DDBJ whole genome shotgun (WGS) entry which is preliminary data.</text>
</comment>
<dbReference type="Pfam" id="PF13185">
    <property type="entry name" value="GAF_2"/>
    <property type="match status" value="2"/>
</dbReference>
<reference evidence="6 7" key="1">
    <citation type="journal article" date="2019" name="Int. J. Syst. Evol. Microbiol.">
        <title>The Global Catalogue of Microorganisms (GCM) 10K type strain sequencing project: providing services to taxonomists for standard genome sequencing and annotation.</title>
        <authorList>
            <consortium name="The Broad Institute Genomics Platform"/>
            <consortium name="The Broad Institute Genome Sequencing Center for Infectious Disease"/>
            <person name="Wu L."/>
            <person name="Ma J."/>
        </authorList>
    </citation>
    <scope>NUCLEOTIDE SEQUENCE [LARGE SCALE GENOMIC DNA]</scope>
    <source>
        <strain evidence="6 7">JCM 10671</strain>
    </source>
</reference>
<name>A0ABN1H6P2_9ACTN</name>
<dbReference type="Pfam" id="PF07730">
    <property type="entry name" value="HisKA_3"/>
    <property type="match status" value="1"/>
</dbReference>
<feature type="domain" description="GAF" evidence="4">
    <location>
        <begin position="220"/>
        <end position="367"/>
    </location>
</feature>
<dbReference type="PANTHER" id="PTHR24421:SF56">
    <property type="entry name" value="OXYGEN SENSOR HISTIDINE KINASE RESPONSE REGULATOR DOST"/>
    <property type="match status" value="1"/>
</dbReference>
<dbReference type="InterPro" id="IPR050482">
    <property type="entry name" value="Sensor_HK_TwoCompSys"/>
</dbReference>
<dbReference type="Gene3D" id="1.20.5.1930">
    <property type="match status" value="1"/>
</dbReference>
<feature type="domain" description="GAF" evidence="4">
    <location>
        <begin position="54"/>
        <end position="200"/>
    </location>
</feature>
<evidence type="ECO:0000259" key="5">
    <source>
        <dbReference type="SMART" id="SM00387"/>
    </source>
</evidence>
<evidence type="ECO:0000256" key="2">
    <source>
        <dbReference type="ARBA" id="ARBA00022777"/>
    </source>
</evidence>
<protein>
    <submittedName>
        <fullName evidence="6">Two-component system sensor histidine kinase</fullName>
    </submittedName>
</protein>
<feature type="domain" description="Histidine kinase/HSP90-like ATPase" evidence="5">
    <location>
        <begin position="478"/>
        <end position="573"/>
    </location>
</feature>
<dbReference type="GO" id="GO:0016301">
    <property type="term" value="F:kinase activity"/>
    <property type="evidence" value="ECO:0007669"/>
    <property type="project" value="UniProtKB-KW"/>
</dbReference>
<dbReference type="SMART" id="SM00065">
    <property type="entry name" value="GAF"/>
    <property type="match status" value="2"/>
</dbReference>
<dbReference type="InterPro" id="IPR003594">
    <property type="entry name" value="HATPase_dom"/>
</dbReference>
<dbReference type="SMART" id="SM00387">
    <property type="entry name" value="HATPase_c"/>
    <property type="match status" value="1"/>
</dbReference>
<dbReference type="SUPFAM" id="SSF55781">
    <property type="entry name" value="GAF domain-like"/>
    <property type="match status" value="2"/>
</dbReference>
<dbReference type="InterPro" id="IPR036890">
    <property type="entry name" value="HATPase_C_sf"/>
</dbReference>
<proteinExistence type="predicted"/>
<dbReference type="InterPro" id="IPR029016">
    <property type="entry name" value="GAF-like_dom_sf"/>
</dbReference>
<dbReference type="Gene3D" id="3.30.450.40">
    <property type="match status" value="2"/>
</dbReference>
<keyword evidence="7" id="KW-1185">Reference proteome</keyword>
<keyword evidence="2 6" id="KW-0418">Kinase</keyword>
<dbReference type="RefSeq" id="WP_344607668.1">
    <property type="nucleotide sequence ID" value="NZ_BAAAHE010000038.1"/>
</dbReference>
<evidence type="ECO:0000256" key="1">
    <source>
        <dbReference type="ARBA" id="ARBA00022679"/>
    </source>
</evidence>
<evidence type="ECO:0000313" key="7">
    <source>
        <dbReference type="Proteomes" id="UP001500957"/>
    </source>
</evidence>
<gene>
    <name evidence="6" type="ORF">GCM10009547_38010</name>
</gene>
<dbReference type="PANTHER" id="PTHR24421">
    <property type="entry name" value="NITRATE/NITRITE SENSOR PROTEIN NARX-RELATED"/>
    <property type="match status" value="1"/>
</dbReference>
<dbReference type="Proteomes" id="UP001500957">
    <property type="component" value="Unassembled WGS sequence"/>
</dbReference>
<accession>A0ABN1H6P2</accession>
<keyword evidence="3" id="KW-0902">Two-component regulatory system</keyword>
<dbReference type="Pfam" id="PF02518">
    <property type="entry name" value="HATPase_c"/>
    <property type="match status" value="1"/>
</dbReference>
<evidence type="ECO:0000259" key="4">
    <source>
        <dbReference type="SMART" id="SM00065"/>
    </source>
</evidence>
<dbReference type="Gene3D" id="3.30.565.10">
    <property type="entry name" value="Histidine kinase-like ATPase, C-terminal domain"/>
    <property type="match status" value="1"/>
</dbReference>
<evidence type="ECO:0000313" key="6">
    <source>
        <dbReference type="EMBL" id="GAA0630617.1"/>
    </source>
</evidence>
<dbReference type="CDD" id="cd16917">
    <property type="entry name" value="HATPase_UhpB-NarQ-NarX-like"/>
    <property type="match status" value="1"/>
</dbReference>
<evidence type="ECO:0000256" key="3">
    <source>
        <dbReference type="ARBA" id="ARBA00023012"/>
    </source>
</evidence>
<dbReference type="SUPFAM" id="SSF55874">
    <property type="entry name" value="ATPase domain of HSP90 chaperone/DNA topoisomerase II/histidine kinase"/>
    <property type="match status" value="1"/>
</dbReference>
<sequence length="573" mass="61443">MTGPEPSSELPQVPLLEFDQLLSQLVDRAQELMGTQSRLRGLLAANTAIIGNLALPVVLRRIVEVACELVNARYGALGVLAPAGGLEQFIHVGMDDDAVERIGHLPAGKGLLGALIDEPQPIRLQNIGDDPRSVGFPANHPPMASFLGVPIRVRDEVFGNLYLSESASGRFSEDDERVVVALAATAGVVIENARLFEQAKRRQDWLRASMRIQQRLMAPGGENPLELIARQALTLAEADLVSVVLPSSDPDVLQVAVAAGERGAEIVGYAYPRADSIVGLALETGRPVMLGDAATEERHVVHLTRVLEVGATMVVPLIGTVGTRGALTVARQRGRRRFDDADLDMALAFANHAAVALELADARVDQERVLLLEDRDRIARDLHDHVIQRLFAAGMTLQGAAGLRESERAARIDRVVTDIDDVIAQIRTSIFGLRGTSGQKPATPRARILEVAAETTAVLGFEPRVRFGGPVDTMVGPEMADDLVAVAREALSNAARHAQATAVELSLTVTAEALTLEVVDDGVGLGESARRSGLENMRVRAEQYGGTLEVGPAPAEHTTPNREGTHLRWTIPL</sequence>
<organism evidence="6 7">
    <name type="scientific">Sporichthya brevicatena</name>
    <dbReference type="NCBI Taxonomy" id="171442"/>
    <lineage>
        <taxon>Bacteria</taxon>
        <taxon>Bacillati</taxon>
        <taxon>Actinomycetota</taxon>
        <taxon>Actinomycetes</taxon>
        <taxon>Sporichthyales</taxon>
        <taxon>Sporichthyaceae</taxon>
        <taxon>Sporichthya</taxon>
    </lineage>
</organism>
<dbReference type="InterPro" id="IPR003018">
    <property type="entry name" value="GAF"/>
</dbReference>